<feature type="non-terminal residue" evidence="1">
    <location>
        <position position="1"/>
    </location>
</feature>
<reference evidence="1 2" key="1">
    <citation type="submission" date="2018-09" db="EMBL/GenBank/DDBJ databases">
        <title>Discovery and Ecogenomic Context for Candidatus Cryosericales, a Global Caldiserica Order Active in Thawing Permafrost.</title>
        <authorList>
            <person name="Martinez M.A."/>
            <person name="Woodcroft B.J."/>
            <person name="Ignacio Espinoza J.C."/>
            <person name="Zayed A."/>
            <person name="Singleton C.M."/>
            <person name="Boyd J."/>
            <person name="Li Y.-F."/>
            <person name="Purvine S."/>
            <person name="Maughan H."/>
            <person name="Hodgkins S.B."/>
            <person name="Anderson D."/>
            <person name="Sederholm M."/>
            <person name="Temperton B."/>
            <person name="Saleska S.R."/>
            <person name="Tyson G.W."/>
            <person name="Rich V.I."/>
        </authorList>
    </citation>
    <scope>NUCLEOTIDE SEQUENCE [LARGE SCALE GENOMIC DNA]</scope>
    <source>
        <strain evidence="1 2">SMC5</strain>
    </source>
</reference>
<organism evidence="1 2">
    <name type="scientific">Candidatus Cryosericum odellii</name>
    <dbReference type="NCBI Taxonomy" id="2290917"/>
    <lineage>
        <taxon>Bacteria</taxon>
        <taxon>Pseudomonadati</taxon>
        <taxon>Caldisericota/Cryosericota group</taxon>
        <taxon>Candidatus Cryosericota</taxon>
        <taxon>Candidatus Cryosericia</taxon>
        <taxon>Candidatus Cryosericales</taxon>
        <taxon>Candidatus Cryosericaceae</taxon>
        <taxon>Candidatus Cryosericum</taxon>
    </lineage>
</organism>
<dbReference type="EMBL" id="QXIU01000048">
    <property type="protein sequence ID" value="RIE14630.1"/>
    <property type="molecule type" value="Genomic_DNA"/>
</dbReference>
<protein>
    <submittedName>
        <fullName evidence="1">Uncharacterized protein</fullName>
    </submittedName>
</protein>
<dbReference type="Proteomes" id="UP000266489">
    <property type="component" value="Unassembled WGS sequence"/>
</dbReference>
<dbReference type="AlphaFoldDB" id="A0A398DIK4"/>
<comment type="caution">
    <text evidence="1">The sequence shown here is derived from an EMBL/GenBank/DDBJ whole genome shotgun (WGS) entry which is preliminary data.</text>
</comment>
<name>A0A398DIK4_9BACT</name>
<evidence type="ECO:0000313" key="1">
    <source>
        <dbReference type="EMBL" id="RIE14630.1"/>
    </source>
</evidence>
<dbReference type="RefSeq" id="WP_207798965.1">
    <property type="nucleotide sequence ID" value="NZ_QXIU01000048.1"/>
</dbReference>
<proteinExistence type="predicted"/>
<accession>A0A398DIK4</accession>
<sequence length="63" mass="7113">MICSLFDRKVENRSSLLILPPQDFGWQMNATNTLYKYTGFTTALNWSHMRMSPAAGATGDREA</sequence>
<evidence type="ECO:0000313" key="2">
    <source>
        <dbReference type="Proteomes" id="UP000266489"/>
    </source>
</evidence>
<gene>
    <name evidence="1" type="ORF">SMC5_01715</name>
</gene>